<feature type="signal peptide" evidence="2">
    <location>
        <begin position="1"/>
        <end position="24"/>
    </location>
</feature>
<comment type="caution">
    <text evidence="3">The sequence shown here is derived from an EMBL/GenBank/DDBJ whole genome shotgun (WGS) entry which is preliminary data.</text>
</comment>
<feature type="compositionally biased region" description="Pro residues" evidence="1">
    <location>
        <begin position="54"/>
        <end position="63"/>
    </location>
</feature>
<dbReference type="EMBL" id="LGKG01000090">
    <property type="protein sequence ID" value="KPC64555.1"/>
    <property type="molecule type" value="Genomic_DNA"/>
</dbReference>
<dbReference type="PATRIC" id="fig|66876.3.peg.2457"/>
<dbReference type="AlphaFoldDB" id="A0A0N0XZ17"/>
<dbReference type="Proteomes" id="UP000037982">
    <property type="component" value="Unassembled WGS sequence"/>
</dbReference>
<keyword evidence="4" id="KW-1185">Reference proteome</keyword>
<evidence type="ECO:0000256" key="2">
    <source>
        <dbReference type="SAM" id="SignalP"/>
    </source>
</evidence>
<organism evidence="3 4">
    <name type="scientific">Streptomyces chattanoogensis</name>
    <dbReference type="NCBI Taxonomy" id="66876"/>
    <lineage>
        <taxon>Bacteria</taxon>
        <taxon>Bacillati</taxon>
        <taxon>Actinomycetota</taxon>
        <taxon>Actinomycetes</taxon>
        <taxon>Kitasatosporales</taxon>
        <taxon>Streptomycetaceae</taxon>
        <taxon>Streptomyces</taxon>
    </lineage>
</organism>
<proteinExistence type="predicted"/>
<feature type="compositionally biased region" description="Low complexity" evidence="1">
    <location>
        <begin position="226"/>
        <end position="240"/>
    </location>
</feature>
<feature type="region of interest" description="Disordered" evidence="1">
    <location>
        <begin position="218"/>
        <end position="240"/>
    </location>
</feature>
<feature type="chain" id="PRO_5005863554" description="Lipoprotein" evidence="2">
    <location>
        <begin position="25"/>
        <end position="240"/>
    </location>
</feature>
<evidence type="ECO:0000256" key="1">
    <source>
        <dbReference type="SAM" id="MobiDB-lite"/>
    </source>
</evidence>
<evidence type="ECO:0008006" key="5">
    <source>
        <dbReference type="Google" id="ProtNLM"/>
    </source>
</evidence>
<sequence length="240" mass="25036">MLRSLPVPGPARATALAVATVSTAALLGGCTGTGAPKSAGHTPVASAPAQLWPKRPPAPPPTPDTESYTGPTPVPGLPEVSSGDIRKVSALSVVNAQDAADARASAPAFEDATLKKIARCTDAPKSCPVRAPEYHDLTGDGKDELIIGIESGNHILTVWAYMLKNGVVNRILDTAGTATAVEVAEGDLIMREPADKPGYETRTVHAWDAKNQIMVIRETEYDRRTPSSGSSASPGPERTR</sequence>
<keyword evidence="2" id="KW-0732">Signal</keyword>
<name>A0A0N0XZ17_9ACTN</name>
<evidence type="ECO:0000313" key="4">
    <source>
        <dbReference type="Proteomes" id="UP000037982"/>
    </source>
</evidence>
<protein>
    <recommendedName>
        <fullName evidence="5">Lipoprotein</fullName>
    </recommendedName>
</protein>
<gene>
    <name evidence="3" type="ORF">ADL29_11260</name>
</gene>
<reference evidence="4" key="1">
    <citation type="submission" date="2015-07" db="EMBL/GenBank/DDBJ databases">
        <authorList>
            <person name="Ju K.-S."/>
            <person name="Doroghazi J.R."/>
            <person name="Metcalf W.W."/>
        </authorList>
    </citation>
    <scope>NUCLEOTIDE SEQUENCE [LARGE SCALE GENOMIC DNA]</scope>
    <source>
        <strain evidence="4">NRRL ISP-5002</strain>
    </source>
</reference>
<evidence type="ECO:0000313" key="3">
    <source>
        <dbReference type="EMBL" id="KPC64555.1"/>
    </source>
</evidence>
<accession>A0A0N0XZ17</accession>
<feature type="region of interest" description="Disordered" evidence="1">
    <location>
        <begin position="35"/>
        <end position="74"/>
    </location>
</feature>
<dbReference type="PROSITE" id="PS51257">
    <property type="entry name" value="PROKAR_LIPOPROTEIN"/>
    <property type="match status" value="1"/>
</dbReference>